<dbReference type="Proteomes" id="UP001278500">
    <property type="component" value="Unassembled WGS sequence"/>
</dbReference>
<reference evidence="2" key="2">
    <citation type="submission" date="2023-06" db="EMBL/GenBank/DDBJ databases">
        <authorList>
            <consortium name="Lawrence Berkeley National Laboratory"/>
            <person name="Haridas S."/>
            <person name="Hensen N."/>
            <person name="Bonometti L."/>
            <person name="Westerberg I."/>
            <person name="Brannstrom I.O."/>
            <person name="Guillou S."/>
            <person name="Cros-Aarteil S."/>
            <person name="Calhoun S."/>
            <person name="Kuo A."/>
            <person name="Mondo S."/>
            <person name="Pangilinan J."/>
            <person name="Riley R."/>
            <person name="Labutti K."/>
            <person name="Andreopoulos B."/>
            <person name="Lipzen A."/>
            <person name="Chen C."/>
            <person name="Yanf M."/>
            <person name="Daum C."/>
            <person name="Ng V."/>
            <person name="Clum A."/>
            <person name="Steindorff A."/>
            <person name="Ohm R."/>
            <person name="Martin F."/>
            <person name="Silar P."/>
            <person name="Natvig D."/>
            <person name="Lalanne C."/>
            <person name="Gautier V."/>
            <person name="Ament-Velasquez S.L."/>
            <person name="Kruys A."/>
            <person name="Hutchinson M.I."/>
            <person name="Powell A.J."/>
            <person name="Barry K."/>
            <person name="Miller A.N."/>
            <person name="Grigoriev I.V."/>
            <person name="Debuchy R."/>
            <person name="Gladieux P."/>
            <person name="Thoren M.H."/>
            <person name="Johannesson H."/>
        </authorList>
    </citation>
    <scope>NUCLEOTIDE SEQUENCE</scope>
    <source>
        <strain evidence="2">CBS 560.94</strain>
    </source>
</reference>
<evidence type="ECO:0000313" key="3">
    <source>
        <dbReference type="Proteomes" id="UP001278500"/>
    </source>
</evidence>
<dbReference type="EMBL" id="JAUEPP010000007">
    <property type="protein sequence ID" value="KAK3338711.1"/>
    <property type="molecule type" value="Genomic_DNA"/>
</dbReference>
<comment type="caution">
    <text evidence="2">The sequence shown here is derived from an EMBL/GenBank/DDBJ whole genome shotgun (WGS) entry which is preliminary data.</text>
</comment>
<proteinExistence type="predicted"/>
<feature type="region of interest" description="Disordered" evidence="1">
    <location>
        <begin position="106"/>
        <end position="126"/>
    </location>
</feature>
<evidence type="ECO:0000256" key="1">
    <source>
        <dbReference type="SAM" id="MobiDB-lite"/>
    </source>
</evidence>
<protein>
    <submittedName>
        <fullName evidence="2">Uncharacterized protein</fullName>
    </submittedName>
</protein>
<name>A0AAE0J8S5_9PEZI</name>
<evidence type="ECO:0000313" key="2">
    <source>
        <dbReference type="EMBL" id="KAK3338711.1"/>
    </source>
</evidence>
<sequence>MSVQETYDQARQRIKLALKVAILDDIWAREVFRRHFVEEGFDCPGALSHGTVAWETATMLWNWFCKERKDAGLACPTEPLRAECENLLTEPDDGWGAYLIERRQEEEARAAERGQANSPAIKNEEDEEMPLANISEHLPAAEPNNAVAVDNSAAAPPAEPRDNQSAPKTLDYQDVLGFKCSENNLALQWLFVPTSEEGYRYHVLVGGTMIQGDSNKCNEHEAREEVALKALKTVEIWNAAGNGQNARAFQPLDYTNRPELIQACLEGFELGTRLALQNRQE</sequence>
<dbReference type="AlphaFoldDB" id="A0AAE0J8S5"/>
<accession>A0AAE0J8S5</accession>
<organism evidence="2 3">
    <name type="scientific">Neurospora tetraspora</name>
    <dbReference type="NCBI Taxonomy" id="94610"/>
    <lineage>
        <taxon>Eukaryota</taxon>
        <taxon>Fungi</taxon>
        <taxon>Dikarya</taxon>
        <taxon>Ascomycota</taxon>
        <taxon>Pezizomycotina</taxon>
        <taxon>Sordariomycetes</taxon>
        <taxon>Sordariomycetidae</taxon>
        <taxon>Sordariales</taxon>
        <taxon>Sordariaceae</taxon>
        <taxon>Neurospora</taxon>
    </lineage>
</organism>
<dbReference type="GeneID" id="87862242"/>
<keyword evidence="3" id="KW-1185">Reference proteome</keyword>
<gene>
    <name evidence="2" type="ORF">B0H65DRAFT_433725</name>
</gene>
<dbReference type="RefSeq" id="XP_062678071.1">
    <property type="nucleotide sequence ID" value="XM_062825088.1"/>
</dbReference>
<reference evidence="2" key="1">
    <citation type="journal article" date="2023" name="Mol. Phylogenet. Evol.">
        <title>Genome-scale phylogeny and comparative genomics of the fungal order Sordariales.</title>
        <authorList>
            <person name="Hensen N."/>
            <person name="Bonometti L."/>
            <person name="Westerberg I."/>
            <person name="Brannstrom I.O."/>
            <person name="Guillou S."/>
            <person name="Cros-Aarteil S."/>
            <person name="Calhoun S."/>
            <person name="Haridas S."/>
            <person name="Kuo A."/>
            <person name="Mondo S."/>
            <person name="Pangilinan J."/>
            <person name="Riley R."/>
            <person name="LaButti K."/>
            <person name="Andreopoulos B."/>
            <person name="Lipzen A."/>
            <person name="Chen C."/>
            <person name="Yan M."/>
            <person name="Daum C."/>
            <person name="Ng V."/>
            <person name="Clum A."/>
            <person name="Steindorff A."/>
            <person name="Ohm R.A."/>
            <person name="Martin F."/>
            <person name="Silar P."/>
            <person name="Natvig D.O."/>
            <person name="Lalanne C."/>
            <person name="Gautier V."/>
            <person name="Ament-Velasquez S.L."/>
            <person name="Kruys A."/>
            <person name="Hutchinson M.I."/>
            <person name="Powell A.J."/>
            <person name="Barry K."/>
            <person name="Miller A.N."/>
            <person name="Grigoriev I.V."/>
            <person name="Debuchy R."/>
            <person name="Gladieux P."/>
            <person name="Hiltunen Thoren M."/>
            <person name="Johannesson H."/>
        </authorList>
    </citation>
    <scope>NUCLEOTIDE SEQUENCE</scope>
    <source>
        <strain evidence="2">CBS 560.94</strain>
    </source>
</reference>